<name>A0A0N4ZVU9_PARTI</name>
<dbReference type="PANTHER" id="PTHR34722:SF4">
    <property type="entry name" value="HOMOLOG OF ODR-2 (TWO)-RELATED"/>
    <property type="match status" value="1"/>
</dbReference>
<keyword evidence="2" id="KW-1185">Reference proteome</keyword>
<dbReference type="PANTHER" id="PTHR34722">
    <property type="entry name" value="HOMOLOG OF ODR-2 (TWO)-RELATED"/>
    <property type="match status" value="1"/>
</dbReference>
<dbReference type="Proteomes" id="UP000038045">
    <property type="component" value="Unplaced"/>
</dbReference>
<dbReference type="GO" id="GO:0030424">
    <property type="term" value="C:axon"/>
    <property type="evidence" value="ECO:0007669"/>
    <property type="project" value="TreeGrafter"/>
</dbReference>
<proteinExistence type="predicted"/>
<sequence length="360" mass="41222">MTIILSIDDQEKIETIALLKENVRTGKNGLMLPFANLVFVANKISAQLEQEMVNSRKSISYYNTPNNITTNNTHINEKEEDKSFSTLNDLHLDERKLTLTSFKSIILSCPNTNNSTDNQKKKNKSCIVAGCQCFLIFILIIFLLKSHLFQMLGSSNYEKNLILDEEEARQFIRNNGGEKDEHNFKKKFYSVPKQLKCYSCMSLNYQESWDFLQATYEKPHVFTNRCNDQHLMQNMGLVSCNTFCVTLAEPNVEAGVFIGYKYIRGCADKIVKNGFNQTALRTHRFVSTPTCRMLPRALIFNQPKGMDVPVYGDVRLCSCFTDRCNAASNSSSSVFFNSRLPFVISLLHMVFLIILNNYLF</sequence>
<dbReference type="WBParaSite" id="PTRK_0001273200.1">
    <property type="protein sequence ID" value="PTRK_0001273200.1"/>
    <property type="gene ID" value="PTRK_0001273200"/>
</dbReference>
<feature type="transmembrane region" description="Helical" evidence="1">
    <location>
        <begin position="127"/>
        <end position="144"/>
    </location>
</feature>
<dbReference type="AlphaFoldDB" id="A0A0N4ZVU9"/>
<keyword evidence="1" id="KW-1133">Transmembrane helix</keyword>
<evidence type="ECO:0000256" key="1">
    <source>
        <dbReference type="SAM" id="Phobius"/>
    </source>
</evidence>
<keyword evidence="1" id="KW-0812">Transmembrane</keyword>
<dbReference type="GO" id="GO:0042048">
    <property type="term" value="P:olfactory behavior"/>
    <property type="evidence" value="ECO:0007669"/>
    <property type="project" value="TreeGrafter"/>
</dbReference>
<dbReference type="Pfam" id="PF06579">
    <property type="entry name" value="Ly-6_related"/>
    <property type="match status" value="1"/>
</dbReference>
<evidence type="ECO:0000313" key="2">
    <source>
        <dbReference type="Proteomes" id="UP000038045"/>
    </source>
</evidence>
<dbReference type="InterPro" id="IPR010558">
    <property type="entry name" value="Ly-6-related"/>
</dbReference>
<organism evidence="2 3">
    <name type="scientific">Parastrongyloides trichosuri</name>
    <name type="common">Possum-specific nematode worm</name>
    <dbReference type="NCBI Taxonomy" id="131310"/>
    <lineage>
        <taxon>Eukaryota</taxon>
        <taxon>Metazoa</taxon>
        <taxon>Ecdysozoa</taxon>
        <taxon>Nematoda</taxon>
        <taxon>Chromadorea</taxon>
        <taxon>Rhabditida</taxon>
        <taxon>Tylenchina</taxon>
        <taxon>Panagrolaimomorpha</taxon>
        <taxon>Strongyloidoidea</taxon>
        <taxon>Strongyloididae</taxon>
        <taxon>Parastrongyloides</taxon>
    </lineage>
</organism>
<dbReference type="GO" id="GO:0043025">
    <property type="term" value="C:neuronal cell body"/>
    <property type="evidence" value="ECO:0007669"/>
    <property type="project" value="TreeGrafter"/>
</dbReference>
<protein>
    <submittedName>
        <fullName evidence="3">Caenorhabditis elegans ly-6-related family-containing protein</fullName>
    </submittedName>
</protein>
<accession>A0A0N4ZVU9</accession>
<feature type="transmembrane region" description="Helical" evidence="1">
    <location>
        <begin position="340"/>
        <end position="359"/>
    </location>
</feature>
<keyword evidence="1" id="KW-0472">Membrane</keyword>
<reference evidence="3" key="1">
    <citation type="submission" date="2017-02" db="UniProtKB">
        <authorList>
            <consortium name="WormBaseParasite"/>
        </authorList>
    </citation>
    <scope>IDENTIFICATION</scope>
</reference>
<dbReference type="GO" id="GO:1990834">
    <property type="term" value="P:response to odorant"/>
    <property type="evidence" value="ECO:0007669"/>
    <property type="project" value="TreeGrafter"/>
</dbReference>
<evidence type="ECO:0000313" key="3">
    <source>
        <dbReference type="WBParaSite" id="PTRK_0001273200.1"/>
    </source>
</evidence>